<dbReference type="PROSITE" id="PS50928">
    <property type="entry name" value="ABC_TM1"/>
    <property type="match status" value="1"/>
</dbReference>
<dbReference type="Proteomes" id="UP000657421">
    <property type="component" value="Unassembled WGS sequence"/>
</dbReference>
<comment type="caution">
    <text evidence="7">The sequence shown here is derived from an EMBL/GenBank/DDBJ whole genome shotgun (WGS) entry which is preliminary data.</text>
</comment>
<evidence type="ECO:0000256" key="1">
    <source>
        <dbReference type="ARBA" id="ARBA00004141"/>
    </source>
</evidence>
<evidence type="ECO:0000256" key="2">
    <source>
        <dbReference type="ARBA" id="ARBA00022692"/>
    </source>
</evidence>
<comment type="similarity">
    <text evidence="5">Belongs to the binding-protein-dependent transport system permease family.</text>
</comment>
<name>A0ABR7NAL4_9FIRM</name>
<dbReference type="PANTHER" id="PTHR43759">
    <property type="entry name" value="TREHALOSE TRANSPORT SYSTEM PERMEASE PROTEIN SUGA"/>
    <property type="match status" value="1"/>
</dbReference>
<feature type="transmembrane region" description="Helical" evidence="5">
    <location>
        <begin position="263"/>
        <end position="284"/>
    </location>
</feature>
<dbReference type="Gene3D" id="1.10.3720.10">
    <property type="entry name" value="MetI-like"/>
    <property type="match status" value="1"/>
</dbReference>
<dbReference type="InterPro" id="IPR035906">
    <property type="entry name" value="MetI-like_sf"/>
</dbReference>
<feature type="transmembrane region" description="Helical" evidence="5">
    <location>
        <begin position="12"/>
        <end position="33"/>
    </location>
</feature>
<dbReference type="InterPro" id="IPR000515">
    <property type="entry name" value="MetI-like"/>
</dbReference>
<proteinExistence type="inferred from homology"/>
<feature type="domain" description="ABC transmembrane type-1" evidence="6">
    <location>
        <begin position="69"/>
        <end position="281"/>
    </location>
</feature>
<evidence type="ECO:0000313" key="7">
    <source>
        <dbReference type="EMBL" id="MBC8572758.1"/>
    </source>
</evidence>
<organism evidence="7 8">
    <name type="scientific">Jingyaoa shaoxingensis</name>
    <dbReference type="NCBI Taxonomy" id="2763671"/>
    <lineage>
        <taxon>Bacteria</taxon>
        <taxon>Bacillati</taxon>
        <taxon>Bacillota</taxon>
        <taxon>Clostridia</taxon>
        <taxon>Lachnospirales</taxon>
        <taxon>Lachnospiraceae</taxon>
        <taxon>Jingyaoa</taxon>
    </lineage>
</organism>
<dbReference type="InterPro" id="IPR052730">
    <property type="entry name" value="Sugar_ABC_transporter"/>
</dbReference>
<keyword evidence="4 5" id="KW-0472">Membrane</keyword>
<keyword evidence="3 5" id="KW-1133">Transmembrane helix</keyword>
<dbReference type="SUPFAM" id="SSF161098">
    <property type="entry name" value="MetI-like"/>
    <property type="match status" value="1"/>
</dbReference>
<dbReference type="RefSeq" id="WP_249307787.1">
    <property type="nucleotide sequence ID" value="NZ_JACRSZ010000005.1"/>
</dbReference>
<protein>
    <submittedName>
        <fullName evidence="7">Sugar ABC transporter permease</fullName>
    </submittedName>
</protein>
<dbReference type="CDD" id="cd06261">
    <property type="entry name" value="TM_PBP2"/>
    <property type="match status" value="1"/>
</dbReference>
<evidence type="ECO:0000256" key="3">
    <source>
        <dbReference type="ARBA" id="ARBA00022989"/>
    </source>
</evidence>
<gene>
    <name evidence="7" type="ORF">H8716_06615</name>
</gene>
<evidence type="ECO:0000259" key="6">
    <source>
        <dbReference type="PROSITE" id="PS50928"/>
    </source>
</evidence>
<reference evidence="7 8" key="1">
    <citation type="submission" date="2020-08" db="EMBL/GenBank/DDBJ databases">
        <title>Genome public.</title>
        <authorList>
            <person name="Liu C."/>
            <person name="Sun Q."/>
        </authorList>
    </citation>
    <scope>NUCLEOTIDE SEQUENCE [LARGE SCALE GENOMIC DNA]</scope>
    <source>
        <strain evidence="7 8">NSJ-46</strain>
    </source>
</reference>
<accession>A0ABR7NAL4</accession>
<keyword evidence="8" id="KW-1185">Reference proteome</keyword>
<feature type="transmembrane region" description="Helical" evidence="5">
    <location>
        <begin position="73"/>
        <end position="95"/>
    </location>
</feature>
<keyword evidence="5" id="KW-0813">Transport</keyword>
<keyword evidence="2 5" id="KW-0812">Transmembrane</keyword>
<comment type="subcellular location">
    <subcellularLocation>
        <location evidence="5">Cell membrane</location>
        <topology evidence="5">Multi-pass membrane protein</topology>
    </subcellularLocation>
    <subcellularLocation>
        <location evidence="1">Membrane</location>
        <topology evidence="1">Multi-pass membrane protein</topology>
    </subcellularLocation>
</comment>
<evidence type="ECO:0000256" key="4">
    <source>
        <dbReference type="ARBA" id="ARBA00023136"/>
    </source>
</evidence>
<feature type="transmembrane region" description="Helical" evidence="5">
    <location>
        <begin position="107"/>
        <end position="126"/>
    </location>
</feature>
<dbReference type="PANTHER" id="PTHR43759:SF1">
    <property type="entry name" value="GLUCOSE IMPORT SYSTEM PERMEASE PROTEIN GLCT"/>
    <property type="match status" value="1"/>
</dbReference>
<evidence type="ECO:0000256" key="5">
    <source>
        <dbReference type="RuleBase" id="RU363032"/>
    </source>
</evidence>
<dbReference type="Pfam" id="PF00528">
    <property type="entry name" value="BPD_transp_1"/>
    <property type="match status" value="1"/>
</dbReference>
<sequence length="294" mass="33011">MAKWVNKNIKWIFTAPTIIFILLCVTYPILYTLQLSFCEWGMSANIPKKFVGLQNYIEIFSDSRFWDAFWRTINYTLIAVAIETILGVAIALLLGKITRHTGIIRTVFLLPMVATPVAVGMVWKLIYDPTIGLANLILRKVGLPTSAWLGSSDTVFSSLIIIDIWQWTPMVMLMVLAGISGLGADVFESAKVDGANEMQLITRIQLPLLAPTILMAILLRVIDALKTFDIIYSTTTGGPGYSSENLNILSYRNAFEYFYMGKASALLIVFFIVVLVVAILYMLLKARIERRYES</sequence>
<dbReference type="EMBL" id="JACRSZ010000005">
    <property type="protein sequence ID" value="MBC8572758.1"/>
    <property type="molecule type" value="Genomic_DNA"/>
</dbReference>
<evidence type="ECO:0000313" key="8">
    <source>
        <dbReference type="Proteomes" id="UP000657421"/>
    </source>
</evidence>
<feature type="transmembrane region" description="Helical" evidence="5">
    <location>
        <begin position="204"/>
        <end position="222"/>
    </location>
</feature>
<feature type="transmembrane region" description="Helical" evidence="5">
    <location>
        <begin position="164"/>
        <end position="184"/>
    </location>
</feature>